<accession>A0A7I8W4X2</accession>
<keyword evidence="3" id="KW-0963">Cytoplasm</keyword>
<dbReference type="SUPFAM" id="SSF52540">
    <property type="entry name" value="P-loop containing nucleoside triphosphate hydrolases"/>
    <property type="match status" value="1"/>
</dbReference>
<feature type="region of interest" description="Disordered" evidence="16">
    <location>
        <begin position="1050"/>
        <end position="1093"/>
    </location>
</feature>
<evidence type="ECO:0000256" key="1">
    <source>
        <dbReference type="ARBA" id="ARBA00004138"/>
    </source>
</evidence>
<dbReference type="PROSITE" id="PS00411">
    <property type="entry name" value="KINESIN_MOTOR_1"/>
    <property type="match status" value="1"/>
</dbReference>
<comment type="function">
    <text evidence="12">Plus end-directed microtubule-dependent motor protein that regulates the length of motile cilia by mediating depolymerization of microtubules at ciliary tips.</text>
</comment>
<evidence type="ECO:0000256" key="14">
    <source>
        <dbReference type="PROSITE-ProRule" id="PRU00283"/>
    </source>
</evidence>
<evidence type="ECO:0000313" key="18">
    <source>
        <dbReference type="EMBL" id="CAD5123606.1"/>
    </source>
</evidence>
<organism evidence="18 19">
    <name type="scientific">Dimorphilus gyrociliatus</name>
    <dbReference type="NCBI Taxonomy" id="2664684"/>
    <lineage>
        <taxon>Eukaryota</taxon>
        <taxon>Metazoa</taxon>
        <taxon>Spiralia</taxon>
        <taxon>Lophotrochozoa</taxon>
        <taxon>Annelida</taxon>
        <taxon>Polychaeta</taxon>
        <taxon>Polychaeta incertae sedis</taxon>
        <taxon>Dinophilidae</taxon>
        <taxon>Dimorphilus</taxon>
    </lineage>
</organism>
<dbReference type="GO" id="GO:0005929">
    <property type="term" value="C:cilium"/>
    <property type="evidence" value="ECO:0007669"/>
    <property type="project" value="UniProtKB-SubCell"/>
</dbReference>
<evidence type="ECO:0000256" key="5">
    <source>
        <dbReference type="ARBA" id="ARBA00022741"/>
    </source>
</evidence>
<dbReference type="InterPro" id="IPR001752">
    <property type="entry name" value="Kinesin_motor_dom"/>
</dbReference>
<comment type="similarity">
    <text evidence="14">Belongs to the TRAFAC class myosin-kinesin ATPase superfamily. Kinesin family.</text>
</comment>
<dbReference type="InterPro" id="IPR027417">
    <property type="entry name" value="P-loop_NTPase"/>
</dbReference>
<sequence>MTTILHSGILEKKRWLGKTTKKCCEIFISNIQSVRQDIVNIKQIEIIVNDKRNCVLRSESIENSEIWVREIRKAILSQNQRSIDMLANPQVCVSPVVEQDDSDDYIPNEECSKQNNNNNNNLETNSGSDYANDSSIILILPHTIAYRSRKINELKRMATKLSESDAIRIQDQNLVVALRIRPISEEEICVGATPIAHCVDKNMVVLMDPLEDPDDILRANRSREKQYVFDLGFDGNATQEEVYVSTCRLLIPNVIKGFNASVFAYGATGAGKTHTMLGTDREPGIMARALNDLFLEMDRTKEDMSYKVTMSYLEIYNEMIRDLLNPGSGFLELREDAKGVQVAGLSEVSARSTREVMDMLMKGNKERTQEPTAANKTSSRSHAVLQVTVRQRDRVRDILQEVRVGKLFLIDLAGSERAANTQNTGKRMIEGAHINRSLLALGNVINTLSDKNSSRYVNYRDSKLTRLLKDSLGGNCKTVMIAHISPASVHFEESRNTLAYADRAKHIKTKVKKTVMEVSHHIAQYNNIITELREEVERLREKLDQQGAVKRNSSALKAIKSEVMQPQEEAELERMKEKLVNNFREQMDLRRQLMDLNNSAMEIHLETVRNQLIVDEHERQKTYRASKRAAEMDDESIKDADVEKDMIESEEVKIARNELVTLDADKVKVERDRQTLEKYLKTARGKTSSLLPTSSSPSPQHREVLALMCRVHELEIEQLETQSACILAEFEIRRRDLGLQKYEQYRSIADLLIRQQRDLLTKNNIEIPRYLDDLYENYTTYAETSLVPELPRISGQRPPVVNNNFKSGVDSLTDIEKHSSRDDNNLPSITEQGVSRRRLYRTKSMLTLPKPGEENEEKVFSHSPKTRHIKEAQLRSLHGTNAAKSTPAINRAVAHNQQVEKVIVLSRSNTSTPTAIAKEQAFKDKQLISLNTRSIAARAARKKTRNLEPINDQYLSPSRLAKHDRTYPPQPLPSHGDDTSLGRGRNGRTRRGGYPPFIRHTNRKLNESTIPKKVKVARPGDRRRPKNHIHEDELDSLTPMQNMEKKRFTHKVASSDASTVSTPQTNNSRLRKNNGTIPNYGKGDISVAGHGIR</sequence>
<evidence type="ECO:0000256" key="9">
    <source>
        <dbReference type="ARBA" id="ARBA00023175"/>
    </source>
</evidence>
<name>A0A7I8W4X2_9ANNE</name>
<dbReference type="Proteomes" id="UP000549394">
    <property type="component" value="Unassembled WGS sequence"/>
</dbReference>
<dbReference type="GO" id="GO:0008017">
    <property type="term" value="F:microtubule binding"/>
    <property type="evidence" value="ECO:0007669"/>
    <property type="project" value="InterPro"/>
</dbReference>
<evidence type="ECO:0000256" key="10">
    <source>
        <dbReference type="ARBA" id="ARBA00023212"/>
    </source>
</evidence>
<proteinExistence type="inferred from homology"/>
<dbReference type="FunFam" id="3.40.850.10:FF:000037">
    <property type="entry name" value="kinesin-like protein KIF19"/>
    <property type="match status" value="1"/>
</dbReference>
<dbReference type="Gene3D" id="3.40.850.10">
    <property type="entry name" value="Kinesin motor domain"/>
    <property type="match status" value="1"/>
</dbReference>
<dbReference type="PANTHER" id="PTHR47968:SF13">
    <property type="entry name" value="KINESIN-LIKE PROTEIN KIF19 ISOFORM X1"/>
    <property type="match status" value="1"/>
</dbReference>
<dbReference type="GO" id="GO:0007018">
    <property type="term" value="P:microtubule-based movement"/>
    <property type="evidence" value="ECO:0007669"/>
    <property type="project" value="InterPro"/>
</dbReference>
<evidence type="ECO:0000256" key="12">
    <source>
        <dbReference type="ARBA" id="ARBA00055376"/>
    </source>
</evidence>
<dbReference type="InterPro" id="IPR019821">
    <property type="entry name" value="Kinesin_motor_CS"/>
</dbReference>
<keyword evidence="19" id="KW-1185">Reference proteome</keyword>
<evidence type="ECO:0000259" key="17">
    <source>
        <dbReference type="PROSITE" id="PS50067"/>
    </source>
</evidence>
<dbReference type="PRINTS" id="PR00380">
    <property type="entry name" value="KINESINHEAVY"/>
</dbReference>
<evidence type="ECO:0000256" key="3">
    <source>
        <dbReference type="ARBA" id="ARBA00022490"/>
    </source>
</evidence>
<evidence type="ECO:0000256" key="16">
    <source>
        <dbReference type="SAM" id="MobiDB-lite"/>
    </source>
</evidence>
<keyword evidence="11" id="KW-0966">Cell projection</keyword>
<evidence type="ECO:0000256" key="15">
    <source>
        <dbReference type="SAM" id="Coils"/>
    </source>
</evidence>
<evidence type="ECO:0000256" key="11">
    <source>
        <dbReference type="ARBA" id="ARBA00023273"/>
    </source>
</evidence>
<evidence type="ECO:0000256" key="7">
    <source>
        <dbReference type="ARBA" id="ARBA00023054"/>
    </source>
</evidence>
<evidence type="ECO:0000313" key="19">
    <source>
        <dbReference type="Proteomes" id="UP000549394"/>
    </source>
</evidence>
<dbReference type="GO" id="GO:0005874">
    <property type="term" value="C:microtubule"/>
    <property type="evidence" value="ECO:0007669"/>
    <property type="project" value="UniProtKB-KW"/>
</dbReference>
<feature type="region of interest" description="Disordered" evidence="16">
    <location>
        <begin position="940"/>
        <end position="1000"/>
    </location>
</feature>
<dbReference type="PANTHER" id="PTHR47968">
    <property type="entry name" value="CENTROMERE PROTEIN E"/>
    <property type="match status" value="1"/>
</dbReference>
<dbReference type="PROSITE" id="PS50067">
    <property type="entry name" value="KINESIN_MOTOR_2"/>
    <property type="match status" value="1"/>
</dbReference>
<keyword evidence="5 14" id="KW-0547">Nucleotide-binding</keyword>
<dbReference type="SMART" id="SM00129">
    <property type="entry name" value="KISc"/>
    <property type="match status" value="1"/>
</dbReference>
<feature type="compositionally biased region" description="Polar residues" evidence="16">
    <location>
        <begin position="1055"/>
        <end position="1077"/>
    </location>
</feature>
<dbReference type="EMBL" id="CAJFCJ010000019">
    <property type="protein sequence ID" value="CAD5123606.1"/>
    <property type="molecule type" value="Genomic_DNA"/>
</dbReference>
<evidence type="ECO:0000256" key="4">
    <source>
        <dbReference type="ARBA" id="ARBA00022701"/>
    </source>
</evidence>
<dbReference type="AlphaFoldDB" id="A0A7I8W4X2"/>
<protein>
    <recommendedName>
        <fullName evidence="13">Kinesin-like protein KIF19</fullName>
    </recommendedName>
</protein>
<keyword evidence="8" id="KW-0969">Cilium</keyword>
<feature type="binding site" evidence="14">
    <location>
        <begin position="266"/>
        <end position="273"/>
    </location>
    <ligand>
        <name>ATP</name>
        <dbReference type="ChEBI" id="CHEBI:30616"/>
    </ligand>
</feature>
<dbReference type="CDD" id="cd01370">
    <property type="entry name" value="KISc_KIP3_like"/>
    <property type="match status" value="1"/>
</dbReference>
<evidence type="ECO:0000256" key="8">
    <source>
        <dbReference type="ARBA" id="ARBA00023069"/>
    </source>
</evidence>
<evidence type="ECO:0000256" key="13">
    <source>
        <dbReference type="ARBA" id="ARBA00073205"/>
    </source>
</evidence>
<evidence type="ECO:0000256" key="6">
    <source>
        <dbReference type="ARBA" id="ARBA00022840"/>
    </source>
</evidence>
<comment type="subcellular location">
    <subcellularLocation>
        <location evidence="1">Cell projection</location>
        <location evidence="1">Cilium</location>
    </subcellularLocation>
    <subcellularLocation>
        <location evidence="2">Cytoplasm</location>
        <location evidence="2">Cytoskeleton</location>
    </subcellularLocation>
</comment>
<dbReference type="OrthoDB" id="3176171at2759"/>
<dbReference type="InterPro" id="IPR027640">
    <property type="entry name" value="Kinesin-like_fam"/>
</dbReference>
<feature type="domain" description="Kinesin motor" evidence="17">
    <location>
        <begin position="173"/>
        <end position="507"/>
    </location>
</feature>
<gene>
    <name evidence="18" type="ORF">DGYR_LOCUS11271</name>
</gene>
<dbReference type="InterPro" id="IPR036961">
    <property type="entry name" value="Kinesin_motor_dom_sf"/>
</dbReference>
<comment type="caution">
    <text evidence="18">The sequence shown here is derived from an EMBL/GenBank/DDBJ whole genome shotgun (WGS) entry which is preliminary data.</text>
</comment>
<keyword evidence="9 14" id="KW-0505">Motor protein</keyword>
<reference evidence="18 19" key="1">
    <citation type="submission" date="2020-08" db="EMBL/GenBank/DDBJ databases">
        <authorList>
            <person name="Hejnol A."/>
        </authorList>
    </citation>
    <scope>NUCLEOTIDE SEQUENCE [LARGE SCALE GENOMIC DNA]</scope>
</reference>
<dbReference type="GO" id="GO:0005524">
    <property type="term" value="F:ATP binding"/>
    <property type="evidence" value="ECO:0007669"/>
    <property type="project" value="UniProtKB-UniRule"/>
</dbReference>
<keyword evidence="4" id="KW-0493">Microtubule</keyword>
<dbReference type="Pfam" id="PF00225">
    <property type="entry name" value="Kinesin"/>
    <property type="match status" value="1"/>
</dbReference>
<evidence type="ECO:0000256" key="2">
    <source>
        <dbReference type="ARBA" id="ARBA00004245"/>
    </source>
</evidence>
<feature type="coiled-coil region" evidence="15">
    <location>
        <begin position="522"/>
        <end position="549"/>
    </location>
</feature>
<keyword evidence="10" id="KW-0206">Cytoskeleton</keyword>
<dbReference type="GO" id="GO:0003777">
    <property type="term" value="F:microtubule motor activity"/>
    <property type="evidence" value="ECO:0007669"/>
    <property type="project" value="InterPro"/>
</dbReference>
<keyword evidence="7 15" id="KW-0175">Coiled coil</keyword>
<keyword evidence="6 14" id="KW-0067">ATP-binding</keyword>